<evidence type="ECO:0000313" key="3">
    <source>
        <dbReference type="Proteomes" id="UP000573603"/>
    </source>
</evidence>
<dbReference type="Pfam" id="PF00023">
    <property type="entry name" value="Ank"/>
    <property type="match status" value="1"/>
</dbReference>
<sequence length="183" mass="20512">MAVLSKKVPAALLLINKGASLYFEYGRNALCAASFHSLKEVAQAAISKGIYVNEAFCWRKPPMPSAIKTYPIQYAVQSGDADTVAYLLKQGANLNWFEVYPFGAHGEMLCNDPFSVAWKERRYDIFLLLLEATLTYKSQKRRMAPCGLLSPLEKTEPKERLAERLAPWLEVLDWESFDPSGGA</sequence>
<organism evidence="2 3">
    <name type="scientific">Fusarium anthophilum</name>
    <dbReference type="NCBI Taxonomy" id="48485"/>
    <lineage>
        <taxon>Eukaryota</taxon>
        <taxon>Fungi</taxon>
        <taxon>Dikarya</taxon>
        <taxon>Ascomycota</taxon>
        <taxon>Pezizomycotina</taxon>
        <taxon>Sordariomycetes</taxon>
        <taxon>Hypocreomycetidae</taxon>
        <taxon>Hypocreales</taxon>
        <taxon>Nectriaceae</taxon>
        <taxon>Fusarium</taxon>
        <taxon>Fusarium fujikuroi species complex</taxon>
    </lineage>
</organism>
<evidence type="ECO:0000256" key="1">
    <source>
        <dbReference type="PROSITE-ProRule" id="PRU00023"/>
    </source>
</evidence>
<reference evidence="2 3" key="1">
    <citation type="journal article" date="2020" name="BMC Genomics">
        <title>Correction to: Identification and distribution of gene clusters required for synthesis of sphingolipid metabolism inhibitors in diverse species of the filamentous fungus Fusarium.</title>
        <authorList>
            <person name="Kim H.S."/>
            <person name="Lohmar J.M."/>
            <person name="Busman M."/>
            <person name="Brown D.W."/>
            <person name="Naumann T.A."/>
            <person name="Divon H.H."/>
            <person name="Lysoe E."/>
            <person name="Uhlig S."/>
            <person name="Proctor R.H."/>
        </authorList>
    </citation>
    <scope>NUCLEOTIDE SEQUENCE [LARGE SCALE GENOMIC DNA]</scope>
    <source>
        <strain evidence="2 3">NRRL 25214</strain>
    </source>
</reference>
<proteinExistence type="predicted"/>
<evidence type="ECO:0008006" key="4">
    <source>
        <dbReference type="Google" id="ProtNLM"/>
    </source>
</evidence>
<gene>
    <name evidence="2" type="ORF">FANTH_14896</name>
</gene>
<protein>
    <recommendedName>
        <fullName evidence="4">Ankyrin repeat domain-containing protein</fullName>
    </recommendedName>
</protein>
<name>A0A8H4YFJ8_9HYPO</name>
<keyword evidence="3" id="KW-1185">Reference proteome</keyword>
<dbReference type="SUPFAM" id="SSF48403">
    <property type="entry name" value="Ankyrin repeat"/>
    <property type="match status" value="1"/>
</dbReference>
<dbReference type="PROSITE" id="PS50088">
    <property type="entry name" value="ANK_REPEAT"/>
    <property type="match status" value="1"/>
</dbReference>
<dbReference type="EMBL" id="JABEVY010000960">
    <property type="protein sequence ID" value="KAF5227033.1"/>
    <property type="molecule type" value="Genomic_DNA"/>
</dbReference>
<evidence type="ECO:0000313" key="2">
    <source>
        <dbReference type="EMBL" id="KAF5227033.1"/>
    </source>
</evidence>
<dbReference type="AlphaFoldDB" id="A0A8H4YFJ8"/>
<feature type="repeat" description="ANK" evidence="1">
    <location>
        <begin position="67"/>
        <end position="99"/>
    </location>
</feature>
<accession>A0A8H4YFJ8</accession>
<dbReference type="PROSITE" id="PS50297">
    <property type="entry name" value="ANK_REP_REGION"/>
    <property type="match status" value="1"/>
</dbReference>
<dbReference type="InterPro" id="IPR002110">
    <property type="entry name" value="Ankyrin_rpt"/>
</dbReference>
<dbReference type="Gene3D" id="1.25.40.20">
    <property type="entry name" value="Ankyrin repeat-containing domain"/>
    <property type="match status" value="1"/>
</dbReference>
<comment type="caution">
    <text evidence="2">The sequence shown here is derived from an EMBL/GenBank/DDBJ whole genome shotgun (WGS) entry which is preliminary data.</text>
</comment>
<dbReference type="Proteomes" id="UP000573603">
    <property type="component" value="Unassembled WGS sequence"/>
</dbReference>
<keyword evidence="1" id="KW-0040">ANK repeat</keyword>
<dbReference type="SMART" id="SM00248">
    <property type="entry name" value="ANK"/>
    <property type="match status" value="2"/>
</dbReference>
<dbReference type="InterPro" id="IPR036770">
    <property type="entry name" value="Ankyrin_rpt-contain_sf"/>
</dbReference>